<dbReference type="InterPro" id="IPR050407">
    <property type="entry name" value="Geranylgeranyl_reductase"/>
</dbReference>
<dbReference type="AlphaFoldDB" id="A0A250XA94"/>
<gene>
    <name evidence="2" type="ORF">CEUSTIGMA_g7423.t1</name>
</gene>
<evidence type="ECO:0000259" key="1">
    <source>
        <dbReference type="Pfam" id="PF01494"/>
    </source>
</evidence>
<dbReference type="PANTHER" id="PTHR42685">
    <property type="entry name" value="GERANYLGERANYL DIPHOSPHATE REDUCTASE"/>
    <property type="match status" value="1"/>
</dbReference>
<dbReference type="Proteomes" id="UP000232323">
    <property type="component" value="Unassembled WGS sequence"/>
</dbReference>
<dbReference type="PANTHER" id="PTHR42685:SF22">
    <property type="entry name" value="CONDITIONED MEDIUM FACTOR RECEPTOR 1"/>
    <property type="match status" value="1"/>
</dbReference>
<organism evidence="2 3">
    <name type="scientific">Chlamydomonas eustigma</name>
    <dbReference type="NCBI Taxonomy" id="1157962"/>
    <lineage>
        <taxon>Eukaryota</taxon>
        <taxon>Viridiplantae</taxon>
        <taxon>Chlorophyta</taxon>
        <taxon>core chlorophytes</taxon>
        <taxon>Chlorophyceae</taxon>
        <taxon>CS clade</taxon>
        <taxon>Chlamydomonadales</taxon>
        <taxon>Chlamydomonadaceae</taxon>
        <taxon>Chlamydomonas</taxon>
    </lineage>
</organism>
<reference evidence="2 3" key="1">
    <citation type="submission" date="2017-08" db="EMBL/GenBank/DDBJ databases">
        <title>Acidophilic green algal genome provides insights into adaptation to an acidic environment.</title>
        <authorList>
            <person name="Hirooka S."/>
            <person name="Hirose Y."/>
            <person name="Kanesaki Y."/>
            <person name="Higuchi S."/>
            <person name="Fujiwara T."/>
            <person name="Onuma R."/>
            <person name="Era A."/>
            <person name="Ohbayashi R."/>
            <person name="Uzuka A."/>
            <person name="Nozaki H."/>
            <person name="Yoshikawa H."/>
            <person name="Miyagishima S.Y."/>
        </authorList>
    </citation>
    <scope>NUCLEOTIDE SEQUENCE [LARGE SCALE GENOMIC DNA]</scope>
    <source>
        <strain evidence="2 3">NIES-2499</strain>
    </source>
</reference>
<accession>A0A250XA94</accession>
<dbReference type="InterPro" id="IPR011777">
    <property type="entry name" value="Geranylgeranyl_Rdtase_fam"/>
</dbReference>
<proteinExistence type="predicted"/>
<feature type="domain" description="FAD-binding" evidence="1">
    <location>
        <begin position="66"/>
        <end position="385"/>
    </location>
</feature>
<dbReference type="InterPro" id="IPR002938">
    <property type="entry name" value="FAD-bd"/>
</dbReference>
<dbReference type="GO" id="GO:0071949">
    <property type="term" value="F:FAD binding"/>
    <property type="evidence" value="ECO:0007669"/>
    <property type="project" value="InterPro"/>
</dbReference>
<dbReference type="Gene3D" id="3.50.50.60">
    <property type="entry name" value="FAD/NAD(P)-binding domain"/>
    <property type="match status" value="1"/>
</dbReference>
<dbReference type="PRINTS" id="PR00420">
    <property type="entry name" value="RNGMNOXGNASE"/>
</dbReference>
<dbReference type="GO" id="GO:0016628">
    <property type="term" value="F:oxidoreductase activity, acting on the CH-CH group of donors, NAD or NADP as acceptor"/>
    <property type="evidence" value="ECO:0007669"/>
    <property type="project" value="InterPro"/>
</dbReference>
<dbReference type="STRING" id="1157962.A0A250XA94"/>
<sequence>MTTALGIEGAVRSAQEYIEKNQKTVAIAAGATTAALVTAYAWQRVANYVPAKGKYPVGTLPADAFEAIIVGAGPSGSVCGHYLAKKGVKVALLDKEKFPRDKYCGDAVCTPAIRILEDMGVLKELVDNNEAHFADAGGFVSPDGTSYIGASKQKLGQAACCALKRINLDVRVARCAQRSGATFKEGFEVVSATFDKAAGLWTVASASGEKVLGRVLVIADGATSKLATKLGYCTEAPRGVCSRAFVEGGTHNTNFDGVCFYPKWSLPGYAAIFRHPNDELNYCYYLIPCGNKPGQCGEVNEADLARLHNDAIKNDPFISAALGPNAKLERMRAAALRLGGQGLTTTFDDHMLIIGDAAGHIDPLTGEGIHTAMMGGRAAAETIIDMRNTGDFSKQSCKAYSRRWYKAYGHDFFMSQKMAEVIHRYPILLDAMASEMQRKGDVMMSKWAEVMTNMQPKTYFLQPHVAVPLGIAILREFLAQKVFGKPDRYQLKKSI</sequence>
<dbReference type="InterPro" id="IPR036188">
    <property type="entry name" value="FAD/NAD-bd_sf"/>
</dbReference>
<evidence type="ECO:0000313" key="2">
    <source>
        <dbReference type="EMBL" id="GAX79984.1"/>
    </source>
</evidence>
<dbReference type="OrthoDB" id="424974at2759"/>
<keyword evidence="3" id="KW-1185">Reference proteome</keyword>
<evidence type="ECO:0000313" key="3">
    <source>
        <dbReference type="Proteomes" id="UP000232323"/>
    </source>
</evidence>
<name>A0A250XA94_9CHLO</name>
<dbReference type="SUPFAM" id="SSF51905">
    <property type="entry name" value="FAD/NAD(P)-binding domain"/>
    <property type="match status" value="1"/>
</dbReference>
<protein>
    <recommendedName>
        <fullName evidence="1">FAD-binding domain-containing protein</fullName>
    </recommendedName>
</protein>
<dbReference type="NCBIfam" id="TIGR02032">
    <property type="entry name" value="GG-red-SF"/>
    <property type="match status" value="1"/>
</dbReference>
<comment type="caution">
    <text evidence="2">The sequence shown here is derived from an EMBL/GenBank/DDBJ whole genome shotgun (WGS) entry which is preliminary data.</text>
</comment>
<dbReference type="Pfam" id="PF01494">
    <property type="entry name" value="FAD_binding_3"/>
    <property type="match status" value="1"/>
</dbReference>
<dbReference type="EMBL" id="BEGY01000047">
    <property type="protein sequence ID" value="GAX79984.1"/>
    <property type="molecule type" value="Genomic_DNA"/>
</dbReference>